<dbReference type="RefSeq" id="WP_091528174.1">
    <property type="nucleotide sequence ID" value="NZ_FOLT01000001.1"/>
</dbReference>
<gene>
    <name evidence="1" type="ORF">SAMN04488102_101367</name>
</gene>
<dbReference type="OrthoDB" id="2052648at2"/>
<evidence type="ECO:0000313" key="1">
    <source>
        <dbReference type="EMBL" id="SFB90882.1"/>
    </source>
</evidence>
<accession>A0A1I1EW11</accession>
<proteinExistence type="predicted"/>
<evidence type="ECO:0008006" key="3">
    <source>
        <dbReference type="Google" id="ProtNLM"/>
    </source>
</evidence>
<dbReference type="EMBL" id="FOLT01000001">
    <property type="protein sequence ID" value="SFB90882.1"/>
    <property type="molecule type" value="Genomic_DNA"/>
</dbReference>
<organism evidence="1 2">
    <name type="scientific">Alkalibacterium subtropicum</name>
    <dbReference type="NCBI Taxonomy" id="753702"/>
    <lineage>
        <taxon>Bacteria</taxon>
        <taxon>Bacillati</taxon>
        <taxon>Bacillota</taxon>
        <taxon>Bacilli</taxon>
        <taxon>Lactobacillales</taxon>
        <taxon>Carnobacteriaceae</taxon>
        <taxon>Alkalibacterium</taxon>
    </lineage>
</organism>
<reference evidence="2" key="1">
    <citation type="submission" date="2016-10" db="EMBL/GenBank/DDBJ databases">
        <authorList>
            <person name="Varghese N."/>
            <person name="Submissions S."/>
        </authorList>
    </citation>
    <scope>NUCLEOTIDE SEQUENCE [LARGE SCALE GENOMIC DNA]</scope>
    <source>
        <strain evidence="2">DSM 23664</strain>
    </source>
</reference>
<dbReference type="Proteomes" id="UP000199612">
    <property type="component" value="Unassembled WGS sequence"/>
</dbReference>
<dbReference type="AlphaFoldDB" id="A0A1I1EW11"/>
<evidence type="ECO:0000313" key="2">
    <source>
        <dbReference type="Proteomes" id="UP000199612"/>
    </source>
</evidence>
<keyword evidence="2" id="KW-1185">Reference proteome</keyword>
<dbReference type="STRING" id="753702.SAMN04488102_101367"/>
<protein>
    <recommendedName>
        <fullName evidence="3">Phage tail component, N-terminal domain-containing protein</fullName>
    </recommendedName>
</protein>
<sequence length="216" mass="24185">MNQLFFDNKASFDDWGMYLTSLAIGDAEPKEYYIDIPNGDGTLDLSEALTGEIHYSNRPLEAEFTIKPPESEWIPLLQHIRAYLNGKRRLIRATNEPGYYLIGRLKTSFNRDGALGKLTVTATCQPWKYKEKPTIRRFTLSVEGQASGHCLNSRKRVIPSITASDEVTILFNDSSTTVNAGTHRFTNIIFVEGNNQITITGPAGATVEFEYQEGAL</sequence>
<name>A0A1I1EW11_9LACT</name>